<proteinExistence type="inferred from homology"/>
<evidence type="ECO:0000313" key="8">
    <source>
        <dbReference type="EMBL" id="ACV63145.1"/>
    </source>
</evidence>
<feature type="compositionally biased region" description="Basic residues" evidence="6">
    <location>
        <begin position="452"/>
        <end position="468"/>
    </location>
</feature>
<evidence type="ECO:0000256" key="6">
    <source>
        <dbReference type="SAM" id="MobiDB-lite"/>
    </source>
</evidence>
<dbReference type="OrthoDB" id="9766163at2"/>
<evidence type="ECO:0000256" key="4">
    <source>
        <dbReference type="ARBA" id="ARBA00022917"/>
    </source>
</evidence>
<dbReference type="STRING" id="485916.Dtox_2332"/>
<organism evidence="8 9">
    <name type="scientific">Desulfofarcimen acetoxidans (strain ATCC 49208 / DSM 771 / KCTC 5769 / VKM B-1644 / 5575)</name>
    <name type="common">Desulfotomaculum acetoxidans</name>
    <dbReference type="NCBI Taxonomy" id="485916"/>
    <lineage>
        <taxon>Bacteria</taxon>
        <taxon>Bacillati</taxon>
        <taxon>Bacillota</taxon>
        <taxon>Clostridia</taxon>
        <taxon>Eubacteriales</taxon>
        <taxon>Peptococcaceae</taxon>
        <taxon>Desulfofarcimen</taxon>
    </lineage>
</organism>
<dbReference type="Gene3D" id="2.30.310.10">
    <property type="entry name" value="ibrinogen binding protein from staphylococcus aureus domain"/>
    <property type="match status" value="1"/>
</dbReference>
<comment type="function">
    <text evidence="5">Key component of the ribosome quality control system (RQC), a ribosome-associated complex that mediates the extraction of incompletely synthesized nascent chains from stalled ribosomes and their subsequent degradation. RqcH recruits Ala-charged tRNA, and with RqcP directs the elongation of stalled nascent chains on 50S ribosomal subunits, leading to non-templated C-terminal alanine extensions (Ala tail). The Ala tail promotes nascent chain degradation. May add between 1 and at least 8 Ala residues. Binds to stalled 50S ribosomal subunits.</text>
</comment>
<comment type="subunit">
    <text evidence="5">Associates with stalled 50S ribosomal subunits. Binds to RqcP.</text>
</comment>
<keyword evidence="1 5" id="KW-0820">tRNA-binding</keyword>
<comment type="similarity">
    <text evidence="5">Belongs to the NEMF family.</text>
</comment>
<accession>C8W090</accession>
<keyword evidence="5" id="KW-0175">Coiled coil</keyword>
<dbReference type="PANTHER" id="PTHR15239:SF6">
    <property type="entry name" value="RIBOSOME QUALITY CONTROL COMPLEX SUBUNIT NEMF"/>
    <property type="match status" value="1"/>
</dbReference>
<feature type="coiled-coil region" evidence="5">
    <location>
        <begin position="309"/>
        <end position="336"/>
    </location>
</feature>
<dbReference type="RefSeq" id="WP_015757846.1">
    <property type="nucleotide sequence ID" value="NC_013216.1"/>
</dbReference>
<protein>
    <recommendedName>
        <fullName evidence="5">Rqc2 homolog RqcH</fullName>
        <shortName evidence="5">RqcH</shortName>
    </recommendedName>
</protein>
<dbReference type="eggNOG" id="COG1293">
    <property type="taxonomic scope" value="Bacteria"/>
</dbReference>
<evidence type="ECO:0000256" key="1">
    <source>
        <dbReference type="ARBA" id="ARBA00022555"/>
    </source>
</evidence>
<evidence type="ECO:0000256" key="3">
    <source>
        <dbReference type="ARBA" id="ARBA00022884"/>
    </source>
</evidence>
<dbReference type="FunFam" id="2.30.310.10:FF:000004">
    <property type="entry name" value="Fibronectin-binding protein A"/>
    <property type="match status" value="1"/>
</dbReference>
<feature type="domain" description="NFACT RNA-binding" evidence="7">
    <location>
        <begin position="472"/>
        <end position="563"/>
    </location>
</feature>
<dbReference type="HOGENOM" id="CLU_022481_2_1_9"/>
<dbReference type="GO" id="GO:0000049">
    <property type="term" value="F:tRNA binding"/>
    <property type="evidence" value="ECO:0007669"/>
    <property type="project" value="UniProtKB-UniRule"/>
</dbReference>
<evidence type="ECO:0000313" key="9">
    <source>
        <dbReference type="Proteomes" id="UP000002217"/>
    </source>
</evidence>
<feature type="region of interest" description="Disordered" evidence="6">
    <location>
        <begin position="452"/>
        <end position="472"/>
    </location>
</feature>
<reference evidence="8 9" key="1">
    <citation type="journal article" date="2009" name="Stand. Genomic Sci.">
        <title>Complete genome sequence of Desulfotomaculum acetoxidans type strain (5575).</title>
        <authorList>
            <person name="Spring S."/>
            <person name="Lapidus A."/>
            <person name="Schroder M."/>
            <person name="Gleim D."/>
            <person name="Sims D."/>
            <person name="Meincke L."/>
            <person name="Glavina Del Rio T."/>
            <person name="Tice H."/>
            <person name="Copeland A."/>
            <person name="Cheng J.F."/>
            <person name="Lucas S."/>
            <person name="Chen F."/>
            <person name="Nolan M."/>
            <person name="Bruce D."/>
            <person name="Goodwin L."/>
            <person name="Pitluck S."/>
            <person name="Ivanova N."/>
            <person name="Mavromatis K."/>
            <person name="Mikhailova N."/>
            <person name="Pati A."/>
            <person name="Chen A."/>
            <person name="Palaniappan K."/>
            <person name="Land M."/>
            <person name="Hauser L."/>
            <person name="Chang Y.J."/>
            <person name="Jeffries C.D."/>
            <person name="Chain P."/>
            <person name="Saunders E."/>
            <person name="Brettin T."/>
            <person name="Detter J.C."/>
            <person name="Goker M."/>
            <person name="Bristow J."/>
            <person name="Eisen J.A."/>
            <person name="Markowitz V."/>
            <person name="Hugenholtz P."/>
            <person name="Kyrpides N.C."/>
            <person name="Klenk H.P."/>
            <person name="Han C."/>
        </authorList>
    </citation>
    <scope>NUCLEOTIDE SEQUENCE [LARGE SCALE GENOMIC DNA]</scope>
    <source>
        <strain evidence="9">ATCC 49208 / DSM 771 / VKM B-1644</strain>
    </source>
</reference>
<evidence type="ECO:0000256" key="5">
    <source>
        <dbReference type="HAMAP-Rule" id="MF_00844"/>
    </source>
</evidence>
<dbReference type="GO" id="GO:0019843">
    <property type="term" value="F:rRNA binding"/>
    <property type="evidence" value="ECO:0007669"/>
    <property type="project" value="UniProtKB-UniRule"/>
</dbReference>
<evidence type="ECO:0000256" key="2">
    <source>
        <dbReference type="ARBA" id="ARBA00022730"/>
    </source>
</evidence>
<dbReference type="GO" id="GO:1990112">
    <property type="term" value="C:RQC complex"/>
    <property type="evidence" value="ECO:0007669"/>
    <property type="project" value="TreeGrafter"/>
</dbReference>
<sequence length="595" mass="67364">MPFDGLVLAAVKQELDVLTGGRIERIYQPSKDEVVLSIHRPGSKQRLVLSAHAYKTRIHTTSHTKENPLNAPLFCMVLRKHLEGGRICGFSQPGLDRVLIIDIEARDELGQMTSKHLICEIMGKHSNIILVDKERNTIIDGIKRYSHNVSRYREVLPGRVYLPPPEQNKQNPLLLNEDSFRKYLLAGSLEAKVTNILQKSFDGLSPLICREIIYRSGLDADLILDHCGEHELRLLWQSLAAITENARKGVYYPVILFDRSGLPVDYAAFDISHLEGLSKQTSAMCSILDQYYTAVYSLDLVNGQKQALNQIVNKEMKRLQKKIDIYQQNLVDAEEAEIYKLYGELLTANLYRVSSKDTDVELENFYRPGETVVVKLDSRLSPSENAQSYFKKYLKSKNTKLSAEELSKQAHSDLAYLESVETAIAQAVTTAEMAEIKLELVEEGLLKETSRRINHKKVKKDKKDRNKPRPMSFCSTDGIQILVGKNNKQNDYLTMKIASEKDIWLHTKDIPGSHVIIRTEGKEVSENTLLEAASLAAYFSKARNLAKVPVDYTARKFVHKPNGAKPGYVIYDKQKTLLVAPNEELLENLTAQKPL</sequence>
<gene>
    <name evidence="5" type="primary">rqcH</name>
    <name evidence="8" type="ordered locus">Dtox_2332</name>
</gene>
<dbReference type="PANTHER" id="PTHR15239">
    <property type="entry name" value="NUCLEAR EXPORT MEDIATOR FACTOR NEMF"/>
    <property type="match status" value="1"/>
</dbReference>
<dbReference type="HAMAP" id="MF_00844_B">
    <property type="entry name" value="RqcH_B"/>
    <property type="match status" value="1"/>
</dbReference>
<dbReference type="Pfam" id="PF05833">
    <property type="entry name" value="NFACT_N"/>
    <property type="match status" value="1"/>
</dbReference>
<keyword evidence="3 5" id="KW-0694">RNA-binding</keyword>
<dbReference type="InterPro" id="IPR043682">
    <property type="entry name" value="RqcH_bacterial"/>
</dbReference>
<name>C8W090_DESAS</name>
<dbReference type="Pfam" id="PF05670">
    <property type="entry name" value="NFACT-R_1"/>
    <property type="match status" value="1"/>
</dbReference>
<dbReference type="InterPro" id="IPR051608">
    <property type="entry name" value="RQC_Subunit_NEMF"/>
</dbReference>
<dbReference type="EMBL" id="CP001720">
    <property type="protein sequence ID" value="ACV63145.1"/>
    <property type="molecule type" value="Genomic_DNA"/>
</dbReference>
<dbReference type="GO" id="GO:0072344">
    <property type="term" value="P:rescue of stalled ribosome"/>
    <property type="evidence" value="ECO:0007669"/>
    <property type="project" value="UniProtKB-UniRule"/>
</dbReference>
<keyword evidence="9" id="KW-1185">Reference proteome</keyword>
<dbReference type="InterPro" id="IPR008532">
    <property type="entry name" value="NFACT_RNA-bd"/>
</dbReference>
<keyword evidence="2 5" id="KW-0699">rRNA-binding</keyword>
<dbReference type="AlphaFoldDB" id="C8W090"/>
<evidence type="ECO:0000259" key="7">
    <source>
        <dbReference type="Pfam" id="PF05670"/>
    </source>
</evidence>
<dbReference type="KEGG" id="dae:Dtox_2332"/>
<dbReference type="GO" id="GO:0043023">
    <property type="term" value="F:ribosomal large subunit binding"/>
    <property type="evidence" value="ECO:0007669"/>
    <property type="project" value="UniProtKB-UniRule"/>
</dbReference>
<dbReference type="Gene3D" id="1.10.8.50">
    <property type="match status" value="1"/>
</dbReference>
<dbReference type="Proteomes" id="UP000002217">
    <property type="component" value="Chromosome"/>
</dbReference>
<keyword evidence="4 5" id="KW-0648">Protein biosynthesis</keyword>